<comment type="caution">
    <text evidence="9">The sequence shown here is derived from an EMBL/GenBank/DDBJ whole genome shotgun (WGS) entry which is preliminary data.</text>
</comment>
<gene>
    <name evidence="9" type="ORF">BDFB_003089</name>
</gene>
<sequence length="421" mass="47178">MSSPMDSSESQLQIRLITKQEINAVPDVPLSVPSSVDCASLNELVNQLLKESKSDFLKPKEFDFLVLGELLRLPLTEHLKEHNISTEITVDVEYVEKTPAPEPQDALLHDDWVSGIQTADKWILTGCYDYSVNLWTTHGKIVTSLKEHTNIVKQVSWLKSGDPSRGFVSVSHDLTGILWEWEPGTDNVKPRIVLRGHERGIDSVGVSQNSQKLATGGWDTNLKIWSAGFDTDDEEPAHKKVRGSKNIITRTPLHTLKGHKENITSIDWVDNHVICTVSMDHTIKFWDAELCGIKSEIVGQKAFLGSSWSPLSNTLLTCSADRHIRLYDPRASEGSVVKNSFTSHSLWVSSVKWSKYDEHLFVSGGYDASVKLWDTRSPRAPLYNLEGHQGQVLAVDWSNNKYLVSGGSDNSMHIFKNIHIM</sequence>
<dbReference type="PROSITE" id="PS50082">
    <property type="entry name" value="WD_REPEATS_2"/>
    <property type="match status" value="4"/>
</dbReference>
<evidence type="ECO:0000313" key="9">
    <source>
        <dbReference type="EMBL" id="RZC32546.1"/>
    </source>
</evidence>
<dbReference type="InterPro" id="IPR020472">
    <property type="entry name" value="WD40_PAC1"/>
</dbReference>
<dbReference type="AlphaFoldDB" id="A0A482VIV1"/>
<dbReference type="Pfam" id="PF00400">
    <property type="entry name" value="WD40"/>
    <property type="match status" value="5"/>
</dbReference>
<evidence type="ECO:0000256" key="6">
    <source>
        <dbReference type="HAMAP-Rule" id="MF_03029"/>
    </source>
</evidence>
<comment type="function">
    <text evidence="6">Required for maturation of ribosomal RNAs and formation of the large ribosomal subunit.</text>
</comment>
<comment type="similarity">
    <text evidence="6">Belongs to the WD repeat WDR12/YTM1 family.</text>
</comment>
<feature type="repeat" description="WD" evidence="7">
    <location>
        <begin position="385"/>
        <end position="416"/>
    </location>
</feature>
<protein>
    <recommendedName>
        <fullName evidence="6">Ribosome biogenesis protein WDR12 homolog</fullName>
    </recommendedName>
</protein>
<dbReference type="CDD" id="cd00200">
    <property type="entry name" value="WD40"/>
    <property type="match status" value="1"/>
</dbReference>
<proteinExistence type="inferred from homology"/>
<evidence type="ECO:0000256" key="3">
    <source>
        <dbReference type="ARBA" id="ARBA00022574"/>
    </source>
</evidence>
<dbReference type="Gene3D" id="2.130.10.10">
    <property type="entry name" value="YVTN repeat-like/Quinoprotein amine dehydrogenase"/>
    <property type="match status" value="2"/>
</dbReference>
<keyword evidence="1 6" id="KW-0690">Ribosome biogenesis</keyword>
<dbReference type="Proteomes" id="UP000292052">
    <property type="component" value="Unassembled WGS sequence"/>
</dbReference>
<keyword evidence="4" id="KW-0677">Repeat</keyword>
<dbReference type="GO" id="GO:0005730">
    <property type="term" value="C:nucleolus"/>
    <property type="evidence" value="ECO:0007669"/>
    <property type="project" value="UniProtKB-SubCell"/>
</dbReference>
<dbReference type="PANTHER" id="PTHR19855">
    <property type="entry name" value="WD40 REPEAT PROTEIN 12, 37"/>
    <property type="match status" value="1"/>
</dbReference>
<dbReference type="InterPro" id="IPR028599">
    <property type="entry name" value="WDR12/Ytm1"/>
</dbReference>
<evidence type="ECO:0000256" key="1">
    <source>
        <dbReference type="ARBA" id="ARBA00022517"/>
    </source>
</evidence>
<dbReference type="EMBL" id="QDEB01096377">
    <property type="protein sequence ID" value="RZC32546.1"/>
    <property type="molecule type" value="Genomic_DNA"/>
</dbReference>
<evidence type="ECO:0000259" key="8">
    <source>
        <dbReference type="Pfam" id="PF08154"/>
    </source>
</evidence>
<dbReference type="Pfam" id="PF08154">
    <property type="entry name" value="NLE"/>
    <property type="match status" value="1"/>
</dbReference>
<reference evidence="9 10" key="1">
    <citation type="submission" date="2017-03" db="EMBL/GenBank/DDBJ databases">
        <title>Genome of the blue death feigning beetle - Asbolus verrucosus.</title>
        <authorList>
            <person name="Rider S.D."/>
        </authorList>
    </citation>
    <scope>NUCLEOTIDE SEQUENCE [LARGE SCALE GENOMIC DNA]</scope>
    <source>
        <strain evidence="9">Butters</strain>
        <tissue evidence="9">Head and leg muscle</tissue>
    </source>
</reference>
<feature type="repeat" description="WD" evidence="7">
    <location>
        <begin position="341"/>
        <end position="383"/>
    </location>
</feature>
<dbReference type="PANTHER" id="PTHR19855:SF11">
    <property type="entry name" value="RIBOSOME BIOGENESIS PROTEIN WDR12"/>
    <property type="match status" value="1"/>
</dbReference>
<dbReference type="GO" id="GO:0000463">
    <property type="term" value="P:maturation of LSU-rRNA from tricistronic rRNA transcript (SSU-rRNA, 5.8S rRNA, LSU-rRNA)"/>
    <property type="evidence" value="ECO:0007669"/>
    <property type="project" value="UniProtKB-UniRule"/>
</dbReference>
<dbReference type="SMART" id="SM00320">
    <property type="entry name" value="WD40"/>
    <property type="match status" value="7"/>
</dbReference>
<dbReference type="InterPro" id="IPR036322">
    <property type="entry name" value="WD40_repeat_dom_sf"/>
</dbReference>
<keyword evidence="10" id="KW-1185">Reference proteome</keyword>
<evidence type="ECO:0000256" key="7">
    <source>
        <dbReference type="PROSITE-ProRule" id="PRU00221"/>
    </source>
</evidence>
<dbReference type="PRINTS" id="PR00320">
    <property type="entry name" value="GPROTEINBRPT"/>
</dbReference>
<feature type="repeat" description="WD" evidence="7">
    <location>
        <begin position="256"/>
        <end position="287"/>
    </location>
</feature>
<organism evidence="9 10">
    <name type="scientific">Asbolus verrucosus</name>
    <name type="common">Desert ironclad beetle</name>
    <dbReference type="NCBI Taxonomy" id="1661398"/>
    <lineage>
        <taxon>Eukaryota</taxon>
        <taxon>Metazoa</taxon>
        <taxon>Ecdysozoa</taxon>
        <taxon>Arthropoda</taxon>
        <taxon>Hexapoda</taxon>
        <taxon>Insecta</taxon>
        <taxon>Pterygota</taxon>
        <taxon>Neoptera</taxon>
        <taxon>Endopterygota</taxon>
        <taxon>Coleoptera</taxon>
        <taxon>Polyphaga</taxon>
        <taxon>Cucujiformia</taxon>
        <taxon>Tenebrionidae</taxon>
        <taxon>Pimeliinae</taxon>
        <taxon>Asbolus</taxon>
    </lineage>
</organism>
<evidence type="ECO:0000256" key="5">
    <source>
        <dbReference type="ARBA" id="ARBA00023242"/>
    </source>
</evidence>
<dbReference type="InterPro" id="IPR015943">
    <property type="entry name" value="WD40/YVTN_repeat-like_dom_sf"/>
</dbReference>
<dbReference type="PROSITE" id="PS50294">
    <property type="entry name" value="WD_REPEATS_REGION"/>
    <property type="match status" value="4"/>
</dbReference>
<dbReference type="GO" id="GO:0030687">
    <property type="term" value="C:preribosome, large subunit precursor"/>
    <property type="evidence" value="ECO:0007669"/>
    <property type="project" value="UniProtKB-UniRule"/>
</dbReference>
<dbReference type="HAMAP" id="MF_03029">
    <property type="entry name" value="WDR12"/>
    <property type="match status" value="1"/>
</dbReference>
<feature type="repeat" description="WD" evidence="7">
    <location>
        <begin position="194"/>
        <end position="226"/>
    </location>
</feature>
<dbReference type="GO" id="GO:0043021">
    <property type="term" value="F:ribonucleoprotein complex binding"/>
    <property type="evidence" value="ECO:0007669"/>
    <property type="project" value="UniProtKB-UniRule"/>
</dbReference>
<dbReference type="OrthoDB" id="10251381at2759"/>
<comment type="subcellular location">
    <subcellularLocation>
        <location evidence="6">Nucleus</location>
        <location evidence="6">Nucleolus</location>
    </subcellularLocation>
    <subcellularLocation>
        <location evidence="6">Nucleus</location>
        <location evidence="6">Nucleoplasm</location>
    </subcellularLocation>
</comment>
<dbReference type="InterPro" id="IPR001680">
    <property type="entry name" value="WD40_rpt"/>
</dbReference>
<keyword evidence="3 7" id="KW-0853">WD repeat</keyword>
<dbReference type="FunFam" id="2.130.10.10:FF:001898">
    <property type="entry name" value="Ribosome biogenesis protein WDR12 homolog"/>
    <property type="match status" value="1"/>
</dbReference>
<keyword evidence="5 6" id="KW-0539">Nucleus</keyword>
<evidence type="ECO:0000256" key="4">
    <source>
        <dbReference type="ARBA" id="ARBA00022737"/>
    </source>
</evidence>
<dbReference type="GO" id="GO:0000466">
    <property type="term" value="P:maturation of 5.8S rRNA from tricistronic rRNA transcript (SSU-rRNA, 5.8S rRNA, LSU-rRNA)"/>
    <property type="evidence" value="ECO:0007669"/>
    <property type="project" value="UniProtKB-UniRule"/>
</dbReference>
<dbReference type="SUPFAM" id="SSF50978">
    <property type="entry name" value="WD40 repeat-like"/>
    <property type="match status" value="1"/>
</dbReference>
<accession>A0A482VIV1</accession>
<dbReference type="STRING" id="1661398.A0A482VIV1"/>
<feature type="domain" description="NLE" evidence="8">
    <location>
        <begin position="12"/>
        <end position="79"/>
    </location>
</feature>
<name>A0A482VIV1_ASBVE</name>
<keyword evidence="2 6" id="KW-0698">rRNA processing</keyword>
<evidence type="ECO:0000313" key="10">
    <source>
        <dbReference type="Proteomes" id="UP000292052"/>
    </source>
</evidence>
<evidence type="ECO:0000256" key="2">
    <source>
        <dbReference type="ARBA" id="ARBA00022552"/>
    </source>
</evidence>
<dbReference type="InterPro" id="IPR012972">
    <property type="entry name" value="NLE"/>
</dbReference>
<dbReference type="GO" id="GO:0005654">
    <property type="term" value="C:nucleoplasm"/>
    <property type="evidence" value="ECO:0007669"/>
    <property type="project" value="UniProtKB-SubCell"/>
</dbReference>